<organism evidence="3 4">
    <name type="scientific">Aphanomyces stellatus</name>
    <dbReference type="NCBI Taxonomy" id="120398"/>
    <lineage>
        <taxon>Eukaryota</taxon>
        <taxon>Sar</taxon>
        <taxon>Stramenopiles</taxon>
        <taxon>Oomycota</taxon>
        <taxon>Saprolegniomycetes</taxon>
        <taxon>Saprolegniales</taxon>
        <taxon>Verrucalvaceae</taxon>
        <taxon>Aphanomyces</taxon>
    </lineage>
</organism>
<feature type="coiled-coil region" evidence="1">
    <location>
        <begin position="8"/>
        <end position="42"/>
    </location>
</feature>
<evidence type="ECO:0000313" key="3">
    <source>
        <dbReference type="EMBL" id="VFT95454.1"/>
    </source>
</evidence>
<protein>
    <submittedName>
        <fullName evidence="3">Aste57867_18720 protein</fullName>
    </submittedName>
</protein>
<reference evidence="2" key="2">
    <citation type="submission" date="2019-06" db="EMBL/GenBank/DDBJ databases">
        <title>Genomics analysis of Aphanomyces spp. identifies a new class of oomycete effector associated with host adaptation.</title>
        <authorList>
            <person name="Gaulin E."/>
        </authorList>
    </citation>
    <scope>NUCLEOTIDE SEQUENCE</scope>
    <source>
        <strain evidence="2">CBS 578.67</strain>
    </source>
</reference>
<gene>
    <name evidence="3" type="primary">Aste57867_18720</name>
    <name evidence="2" type="ORF">As57867_018656</name>
    <name evidence="3" type="ORF">ASTE57867_18720</name>
</gene>
<name>A0A485LB25_9STRA</name>
<accession>A0A485LB25</accession>
<evidence type="ECO:0000313" key="4">
    <source>
        <dbReference type="Proteomes" id="UP000332933"/>
    </source>
</evidence>
<dbReference type="Proteomes" id="UP000332933">
    <property type="component" value="Unassembled WGS sequence"/>
</dbReference>
<dbReference type="EMBL" id="CAADRA010006429">
    <property type="protein sequence ID" value="VFT95454.1"/>
    <property type="molecule type" value="Genomic_DNA"/>
</dbReference>
<keyword evidence="4" id="KW-1185">Reference proteome</keyword>
<keyword evidence="1" id="KW-0175">Coiled coil</keyword>
<proteinExistence type="predicted"/>
<sequence length="218" mass="24516">MLSQRKYRATQKAANNQLQVDVQSLERTNLRLEARRAVLHDRLGVSDCIEAIHAFGQLLERGKRLCAIRFSRRRSVRGISGAAFLLETWAALTLSFGSVHNYIQDVKLLDAIDRLRVRVTACLRFEISASTIEMLFPHLVHRHHDLVDKLVGTTLELSTRIVLDFEGKRVTRLELESNAAAAFVAQHQIIEVAVEALGGEIATEGLLVWLQQLAIDES</sequence>
<reference evidence="3 4" key="1">
    <citation type="submission" date="2019-03" db="EMBL/GenBank/DDBJ databases">
        <authorList>
            <person name="Gaulin E."/>
            <person name="Dumas B."/>
        </authorList>
    </citation>
    <scope>NUCLEOTIDE SEQUENCE [LARGE SCALE GENOMIC DNA]</scope>
    <source>
        <strain evidence="3">CBS 568.67</strain>
    </source>
</reference>
<evidence type="ECO:0000313" key="2">
    <source>
        <dbReference type="EMBL" id="KAF0689850.1"/>
    </source>
</evidence>
<dbReference type="OrthoDB" id="69694at2759"/>
<dbReference type="EMBL" id="VJMH01006408">
    <property type="protein sequence ID" value="KAF0689850.1"/>
    <property type="molecule type" value="Genomic_DNA"/>
</dbReference>
<evidence type="ECO:0000256" key="1">
    <source>
        <dbReference type="SAM" id="Coils"/>
    </source>
</evidence>
<dbReference type="AlphaFoldDB" id="A0A485LB25"/>